<evidence type="ECO:0000313" key="1">
    <source>
        <dbReference type="EMBL" id="GAB0175908.1"/>
    </source>
</evidence>
<name>A0ABC9VRY6_GRUJA</name>
<dbReference type="AlphaFoldDB" id="A0ABC9VRY6"/>
<accession>A0ABC9VRY6</accession>
<reference evidence="1 2" key="1">
    <citation type="submission" date="2024-06" db="EMBL/GenBank/DDBJ databases">
        <title>The draft genome of Grus japonensis, version 3.</title>
        <authorList>
            <person name="Nabeshima K."/>
            <person name="Suzuki S."/>
            <person name="Onuma M."/>
        </authorList>
    </citation>
    <scope>NUCLEOTIDE SEQUENCE [LARGE SCALE GENOMIC DNA]</scope>
    <source>
        <strain evidence="1 2">451A</strain>
    </source>
</reference>
<evidence type="ECO:0000313" key="2">
    <source>
        <dbReference type="Proteomes" id="UP001623348"/>
    </source>
</evidence>
<gene>
    <name evidence="1" type="ORF">GRJ2_000056000</name>
</gene>
<comment type="caution">
    <text evidence="1">The sequence shown here is derived from an EMBL/GenBank/DDBJ whole genome shotgun (WGS) entry which is preliminary data.</text>
</comment>
<sequence>MILKRFVPERRPSSGEMLVTACCDPGELQGSHLESLFIGSETIDFCQVERVQEKRNKRIWLTNLNDDGDAERSDSVQNSLQIQIYIWPLMTWCKMPRFYEAQH</sequence>
<proteinExistence type="predicted"/>
<dbReference type="EMBL" id="BAAFJT010000001">
    <property type="protein sequence ID" value="GAB0175908.1"/>
    <property type="molecule type" value="Genomic_DNA"/>
</dbReference>
<dbReference type="Proteomes" id="UP001623348">
    <property type="component" value="Unassembled WGS sequence"/>
</dbReference>
<protein>
    <submittedName>
        <fullName evidence="1">Uncharacterized protein</fullName>
    </submittedName>
</protein>
<organism evidence="1 2">
    <name type="scientific">Grus japonensis</name>
    <name type="common">Japanese crane</name>
    <name type="synonym">Red-crowned crane</name>
    <dbReference type="NCBI Taxonomy" id="30415"/>
    <lineage>
        <taxon>Eukaryota</taxon>
        <taxon>Metazoa</taxon>
        <taxon>Chordata</taxon>
        <taxon>Craniata</taxon>
        <taxon>Vertebrata</taxon>
        <taxon>Euteleostomi</taxon>
        <taxon>Archelosauria</taxon>
        <taxon>Archosauria</taxon>
        <taxon>Dinosauria</taxon>
        <taxon>Saurischia</taxon>
        <taxon>Theropoda</taxon>
        <taxon>Coelurosauria</taxon>
        <taxon>Aves</taxon>
        <taxon>Neognathae</taxon>
        <taxon>Neoaves</taxon>
        <taxon>Gruiformes</taxon>
        <taxon>Gruidae</taxon>
        <taxon>Grus</taxon>
    </lineage>
</organism>
<keyword evidence="2" id="KW-1185">Reference proteome</keyword>